<sequence>MQEILLEFRAGKMVSEGKKVAPDTRKGLGDEGLVHFQWLDRSLNVVEDDQIIFPDEASIHLFAGNVFSNSNFLWMFLMFLAFVAHYSFMIYVMSSKAGILQEPNLGGEVSSNVTSSSGPVKFADLQRILSNIEPADRAVDPDEGVSLEDILKPELIMPLIETLPLEQGLGSYFPEGQWSPEDILELLQSPPFRQQMDSFAYVLPTGHIDLTQFGIDPSKYRFTVLSFLEALADSVAKTSESEESRQDNTDLRSESCNRKDPMDESK</sequence>
<keyword evidence="5" id="KW-0539">Nucleus</keyword>
<dbReference type="PANTHER" id="PTHR12225:SF0">
    <property type="entry name" value="PROTEASOMAL UBIQUITIN RECEPTOR ADRM1"/>
    <property type="match status" value="1"/>
</dbReference>
<evidence type="ECO:0000259" key="8">
    <source>
        <dbReference type="PROSITE" id="PS51916"/>
    </source>
</evidence>
<name>A0A5N5FA49_9ROSA</name>
<dbReference type="GO" id="GO:0008541">
    <property type="term" value="C:proteasome regulatory particle, lid subcomplex"/>
    <property type="evidence" value="ECO:0007669"/>
    <property type="project" value="TreeGrafter"/>
</dbReference>
<comment type="subcellular location">
    <subcellularLocation>
        <location evidence="2">Cytoplasm</location>
    </subcellularLocation>
    <subcellularLocation>
        <location evidence="1">Nucleus</location>
    </subcellularLocation>
</comment>
<dbReference type="InterPro" id="IPR038108">
    <property type="entry name" value="RPN13_DEUBAD_sf"/>
</dbReference>
<keyword evidence="7" id="KW-1133">Transmembrane helix</keyword>
<proteinExistence type="predicted"/>
<feature type="domain" description="Pru" evidence="9">
    <location>
        <begin position="1"/>
        <end position="116"/>
    </location>
</feature>
<feature type="compositionally biased region" description="Basic and acidic residues" evidence="6">
    <location>
        <begin position="239"/>
        <end position="266"/>
    </location>
</feature>
<dbReference type="GO" id="GO:0005737">
    <property type="term" value="C:cytoplasm"/>
    <property type="evidence" value="ECO:0007669"/>
    <property type="project" value="UniProtKB-SubCell"/>
</dbReference>
<keyword evidence="3" id="KW-0963">Cytoplasm</keyword>
<dbReference type="GO" id="GO:0070628">
    <property type="term" value="F:proteasome binding"/>
    <property type="evidence" value="ECO:0007669"/>
    <property type="project" value="TreeGrafter"/>
</dbReference>
<dbReference type="InterPro" id="IPR044867">
    <property type="entry name" value="DEUBAD_dom"/>
</dbReference>
<evidence type="ECO:0000256" key="1">
    <source>
        <dbReference type="ARBA" id="ARBA00004123"/>
    </source>
</evidence>
<evidence type="ECO:0000256" key="5">
    <source>
        <dbReference type="ARBA" id="ARBA00023242"/>
    </source>
</evidence>
<dbReference type="EMBL" id="SMOL01000753">
    <property type="protein sequence ID" value="KAB2599956.1"/>
    <property type="molecule type" value="Genomic_DNA"/>
</dbReference>
<dbReference type="InterPro" id="IPR038633">
    <property type="entry name" value="Rpn13/ADRM1_Pru_sf"/>
</dbReference>
<dbReference type="PANTHER" id="PTHR12225">
    <property type="entry name" value="ADHESION REGULATING MOLECULE 1 110 KDA CELL MEMBRANE GLYCOPROTEIN"/>
    <property type="match status" value="1"/>
</dbReference>
<evidence type="ECO:0000256" key="4">
    <source>
        <dbReference type="ARBA" id="ARBA00022942"/>
    </source>
</evidence>
<dbReference type="GO" id="GO:0061133">
    <property type="term" value="F:endopeptidase activator activity"/>
    <property type="evidence" value="ECO:0007669"/>
    <property type="project" value="TreeGrafter"/>
</dbReference>
<reference evidence="10 11" key="1">
    <citation type="submission" date="2019-09" db="EMBL/GenBank/DDBJ databases">
        <authorList>
            <person name="Ou C."/>
        </authorList>
    </citation>
    <scope>NUCLEOTIDE SEQUENCE [LARGE SCALE GENOMIC DNA]</scope>
    <source>
        <strain evidence="10">S2</strain>
        <tissue evidence="10">Leaf</tissue>
    </source>
</reference>
<comment type="caution">
    <text evidence="10">The sequence shown here is derived from an EMBL/GenBank/DDBJ whole genome shotgun (WGS) entry which is preliminary data.</text>
</comment>
<dbReference type="Pfam" id="PF16550">
    <property type="entry name" value="RPN13_C"/>
    <property type="match status" value="1"/>
</dbReference>
<keyword evidence="4 10" id="KW-0647">Proteasome</keyword>
<dbReference type="InterPro" id="IPR044868">
    <property type="entry name" value="Rpn13/ADRM1_Pru"/>
</dbReference>
<dbReference type="FunFam" id="1.10.2020.20:FF:000002">
    <property type="entry name" value="26S proteasome regulatory subunit RPN13"/>
    <property type="match status" value="1"/>
</dbReference>
<dbReference type="PROSITE" id="PS51916">
    <property type="entry name" value="DEUBAD"/>
    <property type="match status" value="1"/>
</dbReference>
<evidence type="ECO:0000256" key="2">
    <source>
        <dbReference type="ARBA" id="ARBA00004496"/>
    </source>
</evidence>
<gene>
    <name evidence="10" type="ORF">D8674_010227</name>
</gene>
<dbReference type="OrthoDB" id="340431at2759"/>
<protein>
    <submittedName>
        <fullName evidence="10">26S proteasome regulatory subunit RPN13</fullName>
    </submittedName>
</protein>
<dbReference type="InterPro" id="IPR006773">
    <property type="entry name" value="Rpn13/ADRM1"/>
</dbReference>
<organism evidence="10 11">
    <name type="scientific">Pyrus ussuriensis x Pyrus communis</name>
    <dbReference type="NCBI Taxonomy" id="2448454"/>
    <lineage>
        <taxon>Eukaryota</taxon>
        <taxon>Viridiplantae</taxon>
        <taxon>Streptophyta</taxon>
        <taxon>Embryophyta</taxon>
        <taxon>Tracheophyta</taxon>
        <taxon>Spermatophyta</taxon>
        <taxon>Magnoliopsida</taxon>
        <taxon>eudicotyledons</taxon>
        <taxon>Gunneridae</taxon>
        <taxon>Pentapetalae</taxon>
        <taxon>rosids</taxon>
        <taxon>fabids</taxon>
        <taxon>Rosales</taxon>
        <taxon>Rosaceae</taxon>
        <taxon>Amygdaloideae</taxon>
        <taxon>Maleae</taxon>
        <taxon>Pyrus</taxon>
    </lineage>
</organism>
<evidence type="ECO:0000259" key="9">
    <source>
        <dbReference type="PROSITE" id="PS51917"/>
    </source>
</evidence>
<feature type="region of interest" description="Disordered" evidence="6">
    <location>
        <begin position="236"/>
        <end position="266"/>
    </location>
</feature>
<keyword evidence="11" id="KW-1185">Reference proteome</keyword>
<dbReference type="Gene3D" id="1.10.2020.20">
    <property type="match status" value="1"/>
</dbReference>
<evidence type="ECO:0000313" key="11">
    <source>
        <dbReference type="Proteomes" id="UP000327157"/>
    </source>
</evidence>
<accession>A0A5N5FA49</accession>
<dbReference type="AlphaFoldDB" id="A0A5N5FA49"/>
<dbReference type="Proteomes" id="UP000327157">
    <property type="component" value="Chromosome 13"/>
</dbReference>
<dbReference type="PROSITE" id="PS51917">
    <property type="entry name" value="PRU"/>
    <property type="match status" value="1"/>
</dbReference>
<keyword evidence="7" id="KW-0472">Membrane</keyword>
<reference evidence="10 11" key="3">
    <citation type="submission" date="2019-11" db="EMBL/GenBank/DDBJ databases">
        <title>A de novo genome assembly of a pear dwarfing rootstock.</title>
        <authorList>
            <person name="Wang F."/>
            <person name="Wang J."/>
            <person name="Li S."/>
            <person name="Zhang Y."/>
            <person name="Fang M."/>
            <person name="Ma L."/>
            <person name="Zhao Y."/>
            <person name="Jiang S."/>
        </authorList>
    </citation>
    <scope>NUCLEOTIDE SEQUENCE [LARGE SCALE GENOMIC DNA]</scope>
    <source>
        <strain evidence="10">S2</strain>
        <tissue evidence="10">Leaf</tissue>
    </source>
</reference>
<feature type="domain" description="DEUBAD" evidence="8">
    <location>
        <begin position="138"/>
        <end position="245"/>
    </location>
</feature>
<evidence type="ECO:0000256" key="7">
    <source>
        <dbReference type="SAM" id="Phobius"/>
    </source>
</evidence>
<dbReference type="GO" id="GO:0005634">
    <property type="term" value="C:nucleus"/>
    <property type="evidence" value="ECO:0007669"/>
    <property type="project" value="UniProtKB-SubCell"/>
</dbReference>
<evidence type="ECO:0000256" key="6">
    <source>
        <dbReference type="SAM" id="MobiDB-lite"/>
    </source>
</evidence>
<feature type="transmembrane region" description="Helical" evidence="7">
    <location>
        <begin position="72"/>
        <end position="92"/>
    </location>
</feature>
<dbReference type="Gene3D" id="2.30.29.70">
    <property type="entry name" value="Proteasomal ubiquitin receptor Rpn13/ADRM1"/>
    <property type="match status" value="1"/>
</dbReference>
<reference evidence="11" key="2">
    <citation type="submission" date="2019-10" db="EMBL/GenBank/DDBJ databases">
        <title>A de novo genome assembly of a pear dwarfing rootstock.</title>
        <authorList>
            <person name="Wang F."/>
            <person name="Wang J."/>
            <person name="Li S."/>
            <person name="Zhang Y."/>
            <person name="Fang M."/>
            <person name="Ma L."/>
            <person name="Zhao Y."/>
            <person name="Jiang S."/>
        </authorList>
    </citation>
    <scope>NUCLEOTIDE SEQUENCE [LARGE SCALE GENOMIC DNA]</scope>
</reference>
<evidence type="ECO:0000256" key="3">
    <source>
        <dbReference type="ARBA" id="ARBA00022490"/>
    </source>
</evidence>
<keyword evidence="7" id="KW-0812">Transmembrane</keyword>
<dbReference type="InterPro" id="IPR032368">
    <property type="entry name" value="RPN13_DEUBAD"/>
</dbReference>
<dbReference type="Pfam" id="PF04683">
    <property type="entry name" value="Rpn13_ADRM1_Pru"/>
    <property type="match status" value="1"/>
</dbReference>
<evidence type="ECO:0000313" key="10">
    <source>
        <dbReference type="EMBL" id="KAB2599956.1"/>
    </source>
</evidence>